<keyword evidence="2" id="KW-1185">Reference proteome</keyword>
<dbReference type="GeneID" id="65053039"/>
<evidence type="ECO:0000313" key="1">
    <source>
        <dbReference type="EMBL" id="QDH94219.1"/>
    </source>
</evidence>
<dbReference type="Proteomes" id="UP000315658">
    <property type="component" value="Segment"/>
</dbReference>
<accession>A0A514DKP5</accession>
<proteinExistence type="predicted"/>
<dbReference type="RefSeq" id="YP_010064585.1">
    <property type="nucleotide sequence ID" value="NC_054892.1"/>
</dbReference>
<dbReference type="EMBL" id="MN090155">
    <property type="protein sequence ID" value="QDH94219.1"/>
    <property type="molecule type" value="Genomic_DNA"/>
</dbReference>
<evidence type="ECO:0000313" key="2">
    <source>
        <dbReference type="Proteomes" id="UP000315658"/>
    </source>
</evidence>
<reference evidence="1 2" key="1">
    <citation type="submission" date="2019-06" db="EMBL/GenBank/DDBJ databases">
        <title>Complete genome sequence of the virus isoalte vB_EcoS_PHB17 infecting Shiga toxin-producing Escherichia.</title>
        <authorList>
            <person name="Chen Y."/>
            <person name="Qian P."/>
            <person name="Song J."/>
            <person name="Li X."/>
        </authorList>
    </citation>
    <scope>NUCLEOTIDE SEQUENCE [LARGE SCALE GENOMIC DNA]</scope>
</reference>
<name>A0A514DKP5_9CAUD</name>
<organism evidence="1 2">
    <name type="scientific">Escherichia phage vB_EcoS_PHB17</name>
    <dbReference type="NCBI Taxonomy" id="2591407"/>
    <lineage>
        <taxon>Viruses</taxon>
        <taxon>Duplodnaviria</taxon>
        <taxon>Heunggongvirae</taxon>
        <taxon>Uroviricota</taxon>
        <taxon>Caudoviricetes</taxon>
        <taxon>Drexlerviridae</taxon>
        <taxon>Tempevirinae</taxon>
        <taxon>Baihuvirus</taxon>
        <taxon>Baihuvirus PHB17</taxon>
        <taxon>Changchunvirus PHB17</taxon>
    </lineage>
</organism>
<sequence>MWNWKKLLLTVFLALLGSTLIEGFTNFLGALVMAIAYSIPSYYDGKKAGGREVFELIKRK</sequence>
<protein>
    <submittedName>
        <fullName evidence="1">Uncharacterized protein</fullName>
    </submittedName>
</protein>
<dbReference type="KEGG" id="vg:65053039"/>